<proteinExistence type="predicted"/>
<accession>A0AAV4EXY9</accession>
<dbReference type="EMBL" id="BMAT01011025">
    <property type="protein sequence ID" value="GFR65165.1"/>
    <property type="molecule type" value="Genomic_DNA"/>
</dbReference>
<name>A0AAV4EXY9_9GAST</name>
<reference evidence="1 2" key="1">
    <citation type="journal article" date="2021" name="Elife">
        <title>Chloroplast acquisition without the gene transfer in kleptoplastic sea slugs, Plakobranchus ocellatus.</title>
        <authorList>
            <person name="Maeda T."/>
            <person name="Takahashi S."/>
            <person name="Yoshida T."/>
            <person name="Shimamura S."/>
            <person name="Takaki Y."/>
            <person name="Nagai Y."/>
            <person name="Toyoda A."/>
            <person name="Suzuki Y."/>
            <person name="Arimoto A."/>
            <person name="Ishii H."/>
            <person name="Satoh N."/>
            <person name="Nishiyama T."/>
            <person name="Hasebe M."/>
            <person name="Maruyama T."/>
            <person name="Minagawa J."/>
            <person name="Obokata J."/>
            <person name="Shigenobu S."/>
        </authorList>
    </citation>
    <scope>NUCLEOTIDE SEQUENCE [LARGE SCALE GENOMIC DNA]</scope>
</reference>
<gene>
    <name evidence="1" type="ORF">ElyMa_005523400</name>
</gene>
<protein>
    <submittedName>
        <fullName evidence="1">Uncharacterized protein</fullName>
    </submittedName>
</protein>
<evidence type="ECO:0000313" key="2">
    <source>
        <dbReference type="Proteomes" id="UP000762676"/>
    </source>
</evidence>
<sequence>MLRMRGRFHDNKFRSVFKCRERNGENGDIKFVSSWMHEHAVGEAYSGMGSETNHMCGYQYFNSLGILTRVHQKTDTANTGFEGSRAKIFCKEERKKILECPTVELAYRDAI</sequence>
<organism evidence="1 2">
    <name type="scientific">Elysia marginata</name>
    <dbReference type="NCBI Taxonomy" id="1093978"/>
    <lineage>
        <taxon>Eukaryota</taxon>
        <taxon>Metazoa</taxon>
        <taxon>Spiralia</taxon>
        <taxon>Lophotrochozoa</taxon>
        <taxon>Mollusca</taxon>
        <taxon>Gastropoda</taxon>
        <taxon>Heterobranchia</taxon>
        <taxon>Euthyneura</taxon>
        <taxon>Panpulmonata</taxon>
        <taxon>Sacoglossa</taxon>
        <taxon>Placobranchoidea</taxon>
        <taxon>Plakobranchidae</taxon>
        <taxon>Elysia</taxon>
    </lineage>
</organism>
<comment type="caution">
    <text evidence="1">The sequence shown here is derived from an EMBL/GenBank/DDBJ whole genome shotgun (WGS) entry which is preliminary data.</text>
</comment>
<evidence type="ECO:0000313" key="1">
    <source>
        <dbReference type="EMBL" id="GFR65165.1"/>
    </source>
</evidence>
<keyword evidence="2" id="KW-1185">Reference proteome</keyword>
<dbReference type="AlphaFoldDB" id="A0AAV4EXY9"/>
<dbReference type="Proteomes" id="UP000762676">
    <property type="component" value="Unassembled WGS sequence"/>
</dbReference>